<reference evidence="2" key="2">
    <citation type="submission" date="2015-06" db="UniProtKB">
        <authorList>
            <consortium name="EnsemblProtists"/>
        </authorList>
    </citation>
    <scope>IDENTIFICATION</scope>
    <source>
        <strain evidence="2">Pr102</strain>
    </source>
</reference>
<organism evidence="2 3">
    <name type="scientific">Phytophthora ramorum</name>
    <name type="common">Sudden oak death agent</name>
    <dbReference type="NCBI Taxonomy" id="164328"/>
    <lineage>
        <taxon>Eukaryota</taxon>
        <taxon>Sar</taxon>
        <taxon>Stramenopiles</taxon>
        <taxon>Oomycota</taxon>
        <taxon>Peronosporomycetes</taxon>
        <taxon>Peronosporales</taxon>
        <taxon>Peronosporaceae</taxon>
        <taxon>Phytophthora</taxon>
    </lineage>
</organism>
<accession>H3H691</accession>
<feature type="region of interest" description="Disordered" evidence="1">
    <location>
        <begin position="391"/>
        <end position="417"/>
    </location>
</feature>
<dbReference type="GO" id="GO:0003677">
    <property type="term" value="F:DNA binding"/>
    <property type="evidence" value="ECO:0007669"/>
    <property type="project" value="InterPro"/>
</dbReference>
<feature type="region of interest" description="Disordered" evidence="1">
    <location>
        <begin position="132"/>
        <end position="156"/>
    </location>
</feature>
<dbReference type="eggNOG" id="ENOG502SMKY">
    <property type="taxonomic scope" value="Eukaryota"/>
</dbReference>
<reference evidence="3" key="1">
    <citation type="journal article" date="2006" name="Science">
        <title>Phytophthora genome sequences uncover evolutionary origins and mechanisms of pathogenesis.</title>
        <authorList>
            <person name="Tyler B.M."/>
            <person name="Tripathy S."/>
            <person name="Zhang X."/>
            <person name="Dehal P."/>
            <person name="Jiang R.H."/>
            <person name="Aerts A."/>
            <person name="Arredondo F.D."/>
            <person name="Baxter L."/>
            <person name="Bensasson D."/>
            <person name="Beynon J.L."/>
            <person name="Chapman J."/>
            <person name="Damasceno C.M."/>
            <person name="Dorrance A.E."/>
            <person name="Dou D."/>
            <person name="Dickerman A.W."/>
            <person name="Dubchak I.L."/>
            <person name="Garbelotto M."/>
            <person name="Gijzen M."/>
            <person name="Gordon S.G."/>
            <person name="Govers F."/>
            <person name="Grunwald N.J."/>
            <person name="Huang W."/>
            <person name="Ivors K.L."/>
            <person name="Jones R.W."/>
            <person name="Kamoun S."/>
            <person name="Krampis K."/>
            <person name="Lamour K.H."/>
            <person name="Lee M.K."/>
            <person name="McDonald W.H."/>
            <person name="Medina M."/>
            <person name="Meijer H.J."/>
            <person name="Nordberg E.K."/>
            <person name="Maclean D.J."/>
            <person name="Ospina-Giraldo M.D."/>
            <person name="Morris P.F."/>
            <person name="Phuntumart V."/>
            <person name="Putnam N.H."/>
            <person name="Rash S."/>
            <person name="Rose J.K."/>
            <person name="Sakihama Y."/>
            <person name="Salamov A.A."/>
            <person name="Savidor A."/>
            <person name="Scheuring C.F."/>
            <person name="Smith B.M."/>
            <person name="Sobral B.W."/>
            <person name="Terry A."/>
            <person name="Torto-Alalibo T.A."/>
            <person name="Win J."/>
            <person name="Xu Z."/>
            <person name="Zhang H."/>
            <person name="Grigoriev I.V."/>
            <person name="Rokhsar D.S."/>
            <person name="Boore J.L."/>
        </authorList>
    </citation>
    <scope>NUCLEOTIDE SEQUENCE [LARGE SCALE GENOMIC DNA]</scope>
    <source>
        <strain evidence="3">Pr102</strain>
    </source>
</reference>
<dbReference type="AlphaFoldDB" id="H3H691"/>
<dbReference type="STRING" id="164328.H3H691"/>
<protein>
    <submittedName>
        <fullName evidence="2">Uncharacterized protein</fullName>
    </submittedName>
</protein>
<proteinExistence type="predicted"/>
<keyword evidence="3" id="KW-1185">Reference proteome</keyword>
<dbReference type="GO" id="GO:0006310">
    <property type="term" value="P:DNA recombination"/>
    <property type="evidence" value="ECO:0007669"/>
    <property type="project" value="InterPro"/>
</dbReference>
<dbReference type="HOGENOM" id="CLU_015872_4_0_1"/>
<dbReference type="EMBL" id="DS566510">
    <property type="status" value="NOT_ANNOTATED_CDS"/>
    <property type="molecule type" value="Genomic_DNA"/>
</dbReference>
<evidence type="ECO:0000313" key="2">
    <source>
        <dbReference type="EnsemblProtists" id="Phyra86185"/>
    </source>
</evidence>
<dbReference type="InterPro" id="IPR013762">
    <property type="entry name" value="Integrase-like_cat_sf"/>
</dbReference>
<dbReference type="Proteomes" id="UP000005238">
    <property type="component" value="Unassembled WGS sequence"/>
</dbReference>
<dbReference type="GO" id="GO:0015074">
    <property type="term" value="P:DNA integration"/>
    <property type="evidence" value="ECO:0007669"/>
    <property type="project" value="InterPro"/>
</dbReference>
<feature type="compositionally biased region" description="Low complexity" evidence="1">
    <location>
        <begin position="132"/>
        <end position="148"/>
    </location>
</feature>
<name>H3H691_PHYRM</name>
<sequence>MWHCFGRSSDLGYIRKQHVSVSADGTFYLRLLRVKTSEEQGLTLVPDKDDFLTCPLHALAIALATQDAPCAALLDQLPELVSEGAMPLDMGAPLHDLLSVELASLQVSVVPAAASLPVSLDVSCSPATAVFTPPTSTETQTTTVSTQKKTPKRGEDSVQAYVNRMLKRVAEPAGAAADLTSHSFRRGGAQHANGDDRLAAQWIFDRGAWDMTKTNKAFAYITNTAREDRKVARVLSGWSADDNPAIIDIVKLDHTTQEQLGRFQTLLFSSCSGLKDQRLNVSNKVLSVLTAYLIRYYPRLKKLSPTAPIVMRVDECMVAVGIQTADMLAWSVALNDDASQPVQESEQDTSKYTSPRIDHLLDVIDELIASNKAMAARMTIVEAALLQSKGLPETTEEEQSHEASNQEPKPKRRKKQATNLSSMWFEWYTRLPRVWDSADRQKKSESRHVVAFMKLFLDQGFILDAKTVDFKDHVLEIGRLAERNVLEYLRGNGINAKGAGSVLREMRKLLRSGDLDERIIAYRFLLATERIQDPAPVDTQDILSVTGHV</sequence>
<evidence type="ECO:0000256" key="1">
    <source>
        <dbReference type="SAM" id="MobiDB-lite"/>
    </source>
</evidence>
<evidence type="ECO:0000313" key="3">
    <source>
        <dbReference type="Proteomes" id="UP000005238"/>
    </source>
</evidence>
<dbReference type="Gene3D" id="1.10.443.10">
    <property type="entry name" value="Intergrase catalytic core"/>
    <property type="match status" value="1"/>
</dbReference>
<dbReference type="InParanoid" id="H3H691"/>
<dbReference type="EnsemblProtists" id="Phyra86185">
    <property type="protein sequence ID" value="Phyra86185"/>
    <property type="gene ID" value="Phyra86185"/>
</dbReference>